<dbReference type="Pfam" id="PF04042">
    <property type="entry name" value="DNA_pol_E_B"/>
    <property type="match status" value="1"/>
</dbReference>
<sequence>MKDVASFFRLNGLSLKSDAKNYLTSILETFGAERAGVLVQQIVDRALESQSVTSGVIGKSEVQLIVRELADKDTDGKYLQVISAFDIPKFTYLDERKKFIKTKDPKDLHLLGSAEAKREMFLNRYAMILQRTLRHSLFTRTDRDGTVPASSADQPQTFVLRTVEFLLGSSSTLTSMVVLGMLTQLKEGKFFLEDPTGYVELDLSKAAYHAGIFTENSFALVEGTYEDRILHVTAIGLPPAEKSNVSVSFFGDGLPGIKRRVKDCKDAMVVMLSGVVLDNPKVMTALGDLFAGFSLSPPTCFIFSGPFQAESTSPRKLKELFQNLADLMNRFSDIMKGSSFVFLPSSKDVSVGHVFPAPGLPKFVQPESFRTAANIHFPTNPCRLLLGNQVAVLMREDILSKMCRNALYFPSSGELTQQFAKTLACQGHLAPLPLHVAPLYWPWDHSLWLYPLPDLIMVADRFSPFSVEYLGCSVVNPGFFAKNEFCFKVYYPHTRTVEDSQIEVQQTT</sequence>
<evidence type="ECO:0000256" key="4">
    <source>
        <dbReference type="ARBA" id="ARBA00023125"/>
    </source>
</evidence>
<comment type="similarity">
    <text evidence="2 6">Belongs to the DNA polymerase epsilon subunit B family.</text>
</comment>
<dbReference type="Pfam" id="PF12213">
    <property type="entry name" value="Dpoe2NT"/>
    <property type="match status" value="1"/>
</dbReference>
<comment type="function">
    <text evidence="6">Participates in DNA repair and in chromosomal DNA replication.</text>
</comment>
<keyword evidence="3 6" id="KW-0235">DNA replication</keyword>
<keyword evidence="4 6" id="KW-0238">DNA-binding</keyword>
<evidence type="ECO:0000256" key="5">
    <source>
        <dbReference type="ARBA" id="ARBA00023242"/>
    </source>
</evidence>
<evidence type="ECO:0000313" key="7">
    <source>
        <dbReference type="EMBL" id="CAD7231790.1"/>
    </source>
</evidence>
<dbReference type="GO" id="GO:0003677">
    <property type="term" value="F:DNA binding"/>
    <property type="evidence" value="ECO:0007669"/>
    <property type="project" value="UniProtKB-UniRule"/>
</dbReference>
<dbReference type="PANTHER" id="PTHR12708:SF0">
    <property type="entry name" value="DNA POLYMERASE EPSILON SUBUNIT 2"/>
    <property type="match status" value="1"/>
</dbReference>
<dbReference type="InterPro" id="IPR024639">
    <property type="entry name" value="DNA_pol_e_bsu_N"/>
</dbReference>
<evidence type="ECO:0000256" key="3">
    <source>
        <dbReference type="ARBA" id="ARBA00022705"/>
    </source>
</evidence>
<protein>
    <recommendedName>
        <fullName evidence="6">DNA polymerase epsilon subunit</fullName>
    </recommendedName>
    <alternativeName>
        <fullName evidence="6">DNA polymerase II subunit 2</fullName>
    </alternativeName>
</protein>
<dbReference type="PANTHER" id="PTHR12708">
    <property type="entry name" value="DNA POLYMERASE EPSILON SUBUNIT B"/>
    <property type="match status" value="1"/>
</dbReference>
<keyword evidence="5 6" id="KW-0539">Nucleus</keyword>
<dbReference type="Gene3D" id="1.10.8.60">
    <property type="match status" value="1"/>
</dbReference>
<name>A0A7R8ZRM9_9CRUS</name>
<reference evidence="7" key="1">
    <citation type="submission" date="2020-11" db="EMBL/GenBank/DDBJ databases">
        <authorList>
            <person name="Tran Van P."/>
        </authorList>
    </citation>
    <scope>NUCLEOTIDE SEQUENCE</scope>
</reference>
<dbReference type="GO" id="GO:0008622">
    <property type="term" value="C:epsilon DNA polymerase complex"/>
    <property type="evidence" value="ECO:0007669"/>
    <property type="project" value="UniProtKB-UniRule"/>
</dbReference>
<comment type="subcellular location">
    <subcellularLocation>
        <location evidence="1 6">Nucleus</location>
    </subcellularLocation>
</comment>
<accession>A0A7R8ZRM9</accession>
<dbReference type="InterPro" id="IPR007185">
    <property type="entry name" value="DNA_pol_a/d/e_bsu"/>
</dbReference>
<dbReference type="AlphaFoldDB" id="A0A7R8ZRM9"/>
<dbReference type="EMBL" id="OB663874">
    <property type="protein sequence ID" value="CAD7231790.1"/>
    <property type="molecule type" value="Genomic_DNA"/>
</dbReference>
<dbReference type="OrthoDB" id="10254730at2759"/>
<dbReference type="GO" id="GO:0042276">
    <property type="term" value="P:error-prone translesion synthesis"/>
    <property type="evidence" value="ECO:0007669"/>
    <property type="project" value="TreeGrafter"/>
</dbReference>
<evidence type="ECO:0000256" key="1">
    <source>
        <dbReference type="ARBA" id="ARBA00004123"/>
    </source>
</evidence>
<dbReference type="InterPro" id="IPR016266">
    <property type="entry name" value="POLE2"/>
</dbReference>
<organism evidence="7">
    <name type="scientific">Cyprideis torosa</name>
    <dbReference type="NCBI Taxonomy" id="163714"/>
    <lineage>
        <taxon>Eukaryota</taxon>
        <taxon>Metazoa</taxon>
        <taxon>Ecdysozoa</taxon>
        <taxon>Arthropoda</taxon>
        <taxon>Crustacea</taxon>
        <taxon>Oligostraca</taxon>
        <taxon>Ostracoda</taxon>
        <taxon>Podocopa</taxon>
        <taxon>Podocopida</taxon>
        <taxon>Cytherocopina</taxon>
        <taxon>Cytheroidea</taxon>
        <taxon>Cytherideidae</taxon>
        <taxon>Cyprideis</taxon>
    </lineage>
</organism>
<dbReference type="PIRSF" id="PIRSF000799">
    <property type="entry name" value="DNA_pol_eps_2"/>
    <property type="match status" value="1"/>
</dbReference>
<evidence type="ECO:0000256" key="6">
    <source>
        <dbReference type="PIRNR" id="PIRNR000799"/>
    </source>
</evidence>
<gene>
    <name evidence="7" type="ORF">CTOB1V02_LOCUS9633</name>
</gene>
<dbReference type="GO" id="GO:0006261">
    <property type="term" value="P:DNA-templated DNA replication"/>
    <property type="evidence" value="ECO:0007669"/>
    <property type="project" value="InterPro"/>
</dbReference>
<proteinExistence type="inferred from homology"/>
<evidence type="ECO:0000256" key="2">
    <source>
        <dbReference type="ARBA" id="ARBA00009560"/>
    </source>
</evidence>
<dbReference type="Gene3D" id="3.60.21.60">
    <property type="match status" value="1"/>
</dbReference>